<dbReference type="InterPro" id="IPR011856">
    <property type="entry name" value="tRNA_endonuc-like_dom_sf"/>
</dbReference>
<dbReference type="Pfam" id="PF02021">
    <property type="entry name" value="UPF0102"/>
    <property type="match status" value="1"/>
</dbReference>
<name>A0ABV0KMJ1_9CYAN</name>
<dbReference type="SUPFAM" id="SSF52980">
    <property type="entry name" value="Restriction endonuclease-like"/>
    <property type="match status" value="1"/>
</dbReference>
<gene>
    <name evidence="3" type="ORF">NDI38_17535</name>
</gene>
<dbReference type="InterPro" id="IPR011335">
    <property type="entry name" value="Restrct_endonuc-II-like"/>
</dbReference>
<dbReference type="PANTHER" id="PTHR34039:SF1">
    <property type="entry name" value="UPF0102 PROTEIN YRAN"/>
    <property type="match status" value="1"/>
</dbReference>
<dbReference type="InterPro" id="IPR003509">
    <property type="entry name" value="UPF0102_YraN-like"/>
</dbReference>
<comment type="caution">
    <text evidence="3">The sequence shown here is derived from an EMBL/GenBank/DDBJ whole genome shotgun (WGS) entry which is preliminary data.</text>
</comment>
<protein>
    <recommendedName>
        <fullName evidence="2">UPF0102 protein NDI38_17535</fullName>
    </recommendedName>
</protein>
<dbReference type="PANTHER" id="PTHR34039">
    <property type="entry name" value="UPF0102 PROTEIN YRAN"/>
    <property type="match status" value="1"/>
</dbReference>
<evidence type="ECO:0000313" key="4">
    <source>
        <dbReference type="Proteomes" id="UP001476950"/>
    </source>
</evidence>
<dbReference type="NCBIfam" id="TIGR00252">
    <property type="entry name" value="YraN family protein"/>
    <property type="match status" value="1"/>
</dbReference>
<accession>A0ABV0KMJ1</accession>
<organism evidence="3 4">
    <name type="scientific">Stenomitos frigidus AS-A4</name>
    <dbReference type="NCBI Taxonomy" id="2933935"/>
    <lineage>
        <taxon>Bacteria</taxon>
        <taxon>Bacillati</taxon>
        <taxon>Cyanobacteriota</taxon>
        <taxon>Cyanophyceae</taxon>
        <taxon>Leptolyngbyales</taxon>
        <taxon>Leptolyngbyaceae</taxon>
        <taxon>Stenomitos</taxon>
    </lineage>
</organism>
<dbReference type="Proteomes" id="UP001476950">
    <property type="component" value="Unassembled WGS sequence"/>
</dbReference>
<reference evidence="3 4" key="1">
    <citation type="submission" date="2022-04" db="EMBL/GenBank/DDBJ databases">
        <title>Positive selection, recombination, and allopatry shape intraspecific diversity of widespread and dominant cyanobacteria.</title>
        <authorList>
            <person name="Wei J."/>
            <person name="Shu W."/>
            <person name="Hu C."/>
        </authorList>
    </citation>
    <scope>NUCLEOTIDE SEQUENCE [LARGE SCALE GENOMIC DNA]</scope>
    <source>
        <strain evidence="3 4">AS-A4</strain>
    </source>
</reference>
<keyword evidence="4" id="KW-1185">Reference proteome</keyword>
<dbReference type="HAMAP" id="MF_00048">
    <property type="entry name" value="UPF0102"/>
    <property type="match status" value="1"/>
</dbReference>
<sequence length="166" mass="18771">MPQKPKLQTSRKRHTKEEAPDIGSLGEALVAQWLCDRGWLLLQKRWHCRWGELDLVVGQPSAQLPTQPISLAFVEVKTRSRGNWDSDGALAITAQKRSKLWKTAQLFLADHPDWAELPCQFDVALVCCQYQPQPTVLSDDVSQARRAIADYSLTLQDYIPAAFTLD</sequence>
<comment type="similarity">
    <text evidence="1 2">Belongs to the UPF0102 family.</text>
</comment>
<dbReference type="RefSeq" id="WP_190446366.1">
    <property type="nucleotide sequence ID" value="NZ_JAMPLM010000016.1"/>
</dbReference>
<dbReference type="Gene3D" id="3.40.1350.10">
    <property type="match status" value="1"/>
</dbReference>
<evidence type="ECO:0000256" key="2">
    <source>
        <dbReference type="HAMAP-Rule" id="MF_00048"/>
    </source>
</evidence>
<dbReference type="EMBL" id="JAMPLM010000016">
    <property type="protein sequence ID" value="MEP1060241.1"/>
    <property type="molecule type" value="Genomic_DNA"/>
</dbReference>
<evidence type="ECO:0000313" key="3">
    <source>
        <dbReference type="EMBL" id="MEP1060241.1"/>
    </source>
</evidence>
<evidence type="ECO:0000256" key="1">
    <source>
        <dbReference type="ARBA" id="ARBA00006738"/>
    </source>
</evidence>
<proteinExistence type="inferred from homology"/>